<feature type="compositionally biased region" description="Low complexity" evidence="1">
    <location>
        <begin position="414"/>
        <end position="436"/>
    </location>
</feature>
<evidence type="ECO:0000313" key="4">
    <source>
        <dbReference type="Proteomes" id="UP000582643"/>
    </source>
</evidence>
<dbReference type="Gene3D" id="1.50.10.10">
    <property type="match status" value="1"/>
</dbReference>
<dbReference type="Pfam" id="PF00723">
    <property type="entry name" value="Glyco_hydro_15"/>
    <property type="match status" value="1"/>
</dbReference>
<dbReference type="GO" id="GO:0005993">
    <property type="term" value="P:trehalose catabolic process"/>
    <property type="evidence" value="ECO:0007669"/>
    <property type="project" value="TreeGrafter"/>
</dbReference>
<feature type="domain" description="GH15-like" evidence="2">
    <location>
        <begin position="168"/>
        <end position="370"/>
    </location>
</feature>
<feature type="region of interest" description="Disordered" evidence="1">
    <location>
        <begin position="457"/>
        <end position="503"/>
    </location>
</feature>
<reference evidence="3 4" key="1">
    <citation type="submission" date="2020-08" db="EMBL/GenBank/DDBJ databases">
        <title>Genomic Encyclopedia of Type Strains, Phase III (KMG-III): the genomes of soil and plant-associated and newly described type strains.</title>
        <authorList>
            <person name="Whitman W."/>
        </authorList>
    </citation>
    <scope>NUCLEOTIDE SEQUENCE [LARGE SCALE GENOMIC DNA]</scope>
    <source>
        <strain evidence="3 4">SFB5A</strain>
    </source>
</reference>
<dbReference type="InterPro" id="IPR012341">
    <property type="entry name" value="6hp_glycosidase-like_sf"/>
</dbReference>
<evidence type="ECO:0000259" key="2">
    <source>
        <dbReference type="Pfam" id="PF00723"/>
    </source>
</evidence>
<dbReference type="SUPFAM" id="SSF48208">
    <property type="entry name" value="Six-hairpin glycosidases"/>
    <property type="match status" value="1"/>
</dbReference>
<dbReference type="EMBL" id="JACHJY010000014">
    <property type="protein sequence ID" value="MBB4986818.1"/>
    <property type="molecule type" value="Genomic_DNA"/>
</dbReference>
<sequence length="503" mass="53492">MWGGYYEQGSLIRRSRWITTGGVVECREALVHPGDPHRAVVLRRILAVDGETRLRVTLNLAARFGRSRLRDVRRDGQGRWTGRAGDLRVRFSGAPDARHDDGLHTTVTLEAGQHHDLVLEVSDAPLPAPETSEVLWRATEASWAGCVPDLTGTLSGRDARHAYAVMAGLASPADGTVAAATASLPERAEQGRNYDYRYVWIRDQSFVGQAVAATGGQRLLDDSVRFVAARLLEHGPGLAPAYTTTGRAVPDRRTLDLPGYPGGFDVVGNHVNRQFQLDVFGEALLLLAAGARHDRLDADGRRAALTAADAIAARRRDPDAGIWELHDDHWAHSRLVCAAGLRAIAAVAPRADGGRAAGWEALADTIVSDASATCLHPRGGGSVPPRTEESTRPCSCPPSAAPSRPTPPVPSPPCARCAPTSAATTTSTGSVTTSGRWRTPKARSCCAVSPWRWPSTAGTTTSRRCAGSSGTAPPAVRRACTRRSSTSPSAGCAATFRRPSSTR</sequence>
<dbReference type="AlphaFoldDB" id="A0A7W7U8H1"/>
<organism evidence="3 4">
    <name type="scientific">Streptomyces nymphaeiformis</name>
    <dbReference type="NCBI Taxonomy" id="2663842"/>
    <lineage>
        <taxon>Bacteria</taxon>
        <taxon>Bacillati</taxon>
        <taxon>Actinomycetota</taxon>
        <taxon>Actinomycetes</taxon>
        <taxon>Kitasatosporales</taxon>
        <taxon>Streptomycetaceae</taxon>
        <taxon>Streptomyces</taxon>
    </lineage>
</organism>
<dbReference type="Proteomes" id="UP000582643">
    <property type="component" value="Unassembled WGS sequence"/>
</dbReference>
<dbReference type="PANTHER" id="PTHR31616">
    <property type="entry name" value="TREHALASE"/>
    <property type="match status" value="1"/>
</dbReference>
<name>A0A7W7U8H1_9ACTN</name>
<gene>
    <name evidence="3" type="ORF">GGE06_007789</name>
</gene>
<feature type="compositionally biased region" description="Polar residues" evidence="1">
    <location>
        <begin position="457"/>
        <end position="471"/>
    </location>
</feature>
<feature type="region of interest" description="Disordered" evidence="1">
    <location>
        <begin position="374"/>
        <end position="437"/>
    </location>
</feature>
<feature type="compositionally biased region" description="Pro residues" evidence="1">
    <location>
        <begin position="395"/>
        <end position="413"/>
    </location>
</feature>
<dbReference type="PANTHER" id="PTHR31616:SF10">
    <property type="entry name" value="TREHALASE"/>
    <property type="match status" value="1"/>
</dbReference>
<keyword evidence="4" id="KW-1185">Reference proteome</keyword>
<dbReference type="GO" id="GO:0015927">
    <property type="term" value="F:trehalase activity"/>
    <property type="evidence" value="ECO:0007669"/>
    <property type="project" value="TreeGrafter"/>
</dbReference>
<dbReference type="InterPro" id="IPR008928">
    <property type="entry name" value="6-hairpin_glycosidase_sf"/>
</dbReference>
<dbReference type="InterPro" id="IPR011613">
    <property type="entry name" value="GH15-like"/>
</dbReference>
<comment type="caution">
    <text evidence="3">The sequence shown here is derived from an EMBL/GenBank/DDBJ whole genome shotgun (WGS) entry which is preliminary data.</text>
</comment>
<accession>A0A7W7U8H1</accession>
<evidence type="ECO:0000256" key="1">
    <source>
        <dbReference type="SAM" id="MobiDB-lite"/>
    </source>
</evidence>
<protein>
    <recommendedName>
        <fullName evidence="2">GH15-like domain-containing protein</fullName>
    </recommendedName>
</protein>
<evidence type="ECO:0000313" key="3">
    <source>
        <dbReference type="EMBL" id="MBB4986818.1"/>
    </source>
</evidence>
<proteinExistence type="predicted"/>